<dbReference type="AlphaFoldDB" id="A0A8H6LTM9"/>
<keyword evidence="2" id="KW-1185">Reference proteome</keyword>
<name>A0A8H6LTM9_9AGAR</name>
<sequence length="346" mass="37775">MSISSRGSPPFLGVPNEILVRILKGASLHDLQAFTHATGLPSVVQFVLKERLRLLLSLWGLDDLASRNMMRTTGSVLGGSAALSMIHPNTLVPCNLDFYCPLGNAGLVLDFFKARGYHDLSFGGRDPVSPGMGVKRVYTLGSLETLQGVNVVESLSLSPLVPVLYSPTTLVMNYVSSEAVVCCYPALTTAKKGILNSPPCSMLTGGASARNIAMFAWRGCIDKYRKLYAFDVQCKQQCDSSTCDHLVGRTCLLAERRASDTYHLRVGFGDVVPLNVGPDVRWVQINEVEPVGGNDDDPYVPGVSWPRYPVFTLIVVVDGKERERFFGKKLYPGDFWYDAVENALGS</sequence>
<proteinExistence type="predicted"/>
<evidence type="ECO:0000313" key="1">
    <source>
        <dbReference type="EMBL" id="KAF6742265.1"/>
    </source>
</evidence>
<comment type="caution">
    <text evidence="1">The sequence shown here is derived from an EMBL/GenBank/DDBJ whole genome shotgun (WGS) entry which is preliminary data.</text>
</comment>
<gene>
    <name evidence="1" type="ORF">DFP72DRAFT_1082208</name>
</gene>
<dbReference type="Proteomes" id="UP000521943">
    <property type="component" value="Unassembled WGS sequence"/>
</dbReference>
<organism evidence="1 2">
    <name type="scientific">Ephemerocybe angulata</name>
    <dbReference type="NCBI Taxonomy" id="980116"/>
    <lineage>
        <taxon>Eukaryota</taxon>
        <taxon>Fungi</taxon>
        <taxon>Dikarya</taxon>
        <taxon>Basidiomycota</taxon>
        <taxon>Agaricomycotina</taxon>
        <taxon>Agaricomycetes</taxon>
        <taxon>Agaricomycetidae</taxon>
        <taxon>Agaricales</taxon>
        <taxon>Agaricineae</taxon>
        <taxon>Psathyrellaceae</taxon>
        <taxon>Ephemerocybe</taxon>
    </lineage>
</organism>
<accession>A0A8H6LTM9</accession>
<dbReference type="EMBL" id="JACGCI010000191">
    <property type="protein sequence ID" value="KAF6742265.1"/>
    <property type="molecule type" value="Genomic_DNA"/>
</dbReference>
<evidence type="ECO:0000313" key="2">
    <source>
        <dbReference type="Proteomes" id="UP000521943"/>
    </source>
</evidence>
<reference evidence="1 2" key="1">
    <citation type="submission" date="2020-07" db="EMBL/GenBank/DDBJ databases">
        <title>Comparative genomics of pyrophilous fungi reveals a link between fire events and developmental genes.</title>
        <authorList>
            <consortium name="DOE Joint Genome Institute"/>
            <person name="Steindorff A.S."/>
            <person name="Carver A."/>
            <person name="Calhoun S."/>
            <person name="Stillman K."/>
            <person name="Liu H."/>
            <person name="Lipzen A."/>
            <person name="Pangilinan J."/>
            <person name="Labutti K."/>
            <person name="Bruns T.D."/>
            <person name="Grigoriev I.V."/>
        </authorList>
    </citation>
    <scope>NUCLEOTIDE SEQUENCE [LARGE SCALE GENOMIC DNA]</scope>
    <source>
        <strain evidence="1 2">CBS 144469</strain>
    </source>
</reference>
<protein>
    <submittedName>
        <fullName evidence="1">Uncharacterized protein</fullName>
    </submittedName>
</protein>